<dbReference type="InterPro" id="IPR050482">
    <property type="entry name" value="Sensor_HK_TwoCompSys"/>
</dbReference>
<evidence type="ECO:0000256" key="4">
    <source>
        <dbReference type="ARBA" id="ARBA00022679"/>
    </source>
</evidence>
<sequence length="461" mass="50917">MARFDWTRRWVFALSDPDEPDWQRPRPKAHELVRDTWLAVAVAAVSVLSLAFIESYTSFPADQPWWLGYLASVLMAVPLAFRRRFPVAGVLAASAVFVWAYYVVPQVNMQLFFQIAYFASVYSMVAWGRSRQLVTLMVAGLAVFTAGWLVVDWTITNSYAEIVNNLEETSGPFSAAVGIMGYTVVMNVVYFGGAAVMGRASWRRALDRRRLREQAWRIAQQSEQLANRAVVEERLRIARELHDVVAHHVSAIGIQAGAARTVMAKNPQAAAAALSTVEASSRQAVTEMRELLGVLRAEDGSVLPSESRTPEPRLSELDDLVSSHARHGLAVTLNTSLEHPDDLDQLPGSLQLTVYRCLQEALANVTRHSTAREATAVVRTGSTPEDPEGREPNAWVELEVTDHGQPKPGTEGSGFGLKGITERARLYNGVTDIGPRTPGPGWRVRVRLPRPLTRATQEVTP</sequence>
<evidence type="ECO:0000256" key="7">
    <source>
        <dbReference type="ARBA" id="ARBA00022840"/>
    </source>
</evidence>
<feature type="transmembrane region" description="Helical" evidence="9">
    <location>
        <begin position="36"/>
        <end position="53"/>
    </location>
</feature>
<gene>
    <name evidence="12" type="ORF">GCM10009824_02910</name>
</gene>
<evidence type="ECO:0000256" key="5">
    <source>
        <dbReference type="ARBA" id="ARBA00022741"/>
    </source>
</evidence>
<evidence type="ECO:0000256" key="1">
    <source>
        <dbReference type="ARBA" id="ARBA00000085"/>
    </source>
</evidence>
<evidence type="ECO:0000256" key="9">
    <source>
        <dbReference type="SAM" id="Phobius"/>
    </source>
</evidence>
<proteinExistence type="predicted"/>
<name>A0ABP5J0U9_9MICC</name>
<feature type="transmembrane region" description="Helical" evidence="9">
    <location>
        <begin position="134"/>
        <end position="155"/>
    </location>
</feature>
<accession>A0ABP5J0U9</accession>
<dbReference type="PANTHER" id="PTHR24421:SF10">
    <property type="entry name" value="NITRATE_NITRITE SENSOR PROTEIN NARQ"/>
    <property type="match status" value="1"/>
</dbReference>
<reference evidence="13" key="1">
    <citation type="journal article" date="2019" name="Int. J. Syst. Evol. Microbiol.">
        <title>The Global Catalogue of Microorganisms (GCM) 10K type strain sequencing project: providing services to taxonomists for standard genome sequencing and annotation.</title>
        <authorList>
            <consortium name="The Broad Institute Genomics Platform"/>
            <consortium name="The Broad Institute Genome Sequencing Center for Infectious Disease"/>
            <person name="Wu L."/>
            <person name="Ma J."/>
        </authorList>
    </citation>
    <scope>NUCLEOTIDE SEQUENCE [LARGE SCALE GENOMIC DNA]</scope>
    <source>
        <strain evidence="13">JCM 15914</strain>
    </source>
</reference>
<evidence type="ECO:0000259" key="10">
    <source>
        <dbReference type="Pfam" id="PF07730"/>
    </source>
</evidence>
<comment type="caution">
    <text evidence="12">The sequence shown here is derived from an EMBL/GenBank/DDBJ whole genome shotgun (WGS) entry which is preliminary data.</text>
</comment>
<dbReference type="EMBL" id="BAAAQA010000002">
    <property type="protein sequence ID" value="GAA2109157.1"/>
    <property type="molecule type" value="Genomic_DNA"/>
</dbReference>
<keyword evidence="8" id="KW-0902">Two-component regulatory system</keyword>
<organism evidence="12 13">
    <name type="scientific">Kocuria atrinae</name>
    <dbReference type="NCBI Taxonomy" id="592377"/>
    <lineage>
        <taxon>Bacteria</taxon>
        <taxon>Bacillati</taxon>
        <taxon>Actinomycetota</taxon>
        <taxon>Actinomycetes</taxon>
        <taxon>Micrococcales</taxon>
        <taxon>Micrococcaceae</taxon>
        <taxon>Kocuria</taxon>
    </lineage>
</organism>
<dbReference type="Gene3D" id="3.30.565.10">
    <property type="entry name" value="Histidine kinase-like ATPase, C-terminal domain"/>
    <property type="match status" value="1"/>
</dbReference>
<feature type="transmembrane region" description="Helical" evidence="9">
    <location>
        <begin position="65"/>
        <end position="81"/>
    </location>
</feature>
<keyword evidence="3" id="KW-0597">Phosphoprotein</keyword>
<dbReference type="Gene3D" id="1.20.5.1930">
    <property type="match status" value="1"/>
</dbReference>
<dbReference type="InterPro" id="IPR011712">
    <property type="entry name" value="Sig_transdc_His_kin_sub3_dim/P"/>
</dbReference>
<evidence type="ECO:0000259" key="11">
    <source>
        <dbReference type="Pfam" id="PF23539"/>
    </source>
</evidence>
<keyword evidence="9" id="KW-1133">Transmembrane helix</keyword>
<dbReference type="Pfam" id="PF23539">
    <property type="entry name" value="DUF7134"/>
    <property type="match status" value="1"/>
</dbReference>
<keyword evidence="4" id="KW-0808">Transferase</keyword>
<evidence type="ECO:0000256" key="6">
    <source>
        <dbReference type="ARBA" id="ARBA00022777"/>
    </source>
</evidence>
<keyword evidence="9" id="KW-0812">Transmembrane</keyword>
<dbReference type="RefSeq" id="WP_344223289.1">
    <property type="nucleotide sequence ID" value="NZ_BAAAQA010000002.1"/>
</dbReference>
<dbReference type="Proteomes" id="UP001500166">
    <property type="component" value="Unassembled WGS sequence"/>
</dbReference>
<feature type="domain" description="DUF7134" evidence="11">
    <location>
        <begin position="29"/>
        <end position="148"/>
    </location>
</feature>
<keyword evidence="6 12" id="KW-0418">Kinase</keyword>
<evidence type="ECO:0000313" key="13">
    <source>
        <dbReference type="Proteomes" id="UP001500166"/>
    </source>
</evidence>
<dbReference type="InterPro" id="IPR036890">
    <property type="entry name" value="HATPase_C_sf"/>
</dbReference>
<feature type="transmembrane region" description="Helical" evidence="9">
    <location>
        <begin position="110"/>
        <end position="127"/>
    </location>
</feature>
<keyword evidence="7" id="KW-0067">ATP-binding</keyword>
<dbReference type="Pfam" id="PF07730">
    <property type="entry name" value="HisKA_3"/>
    <property type="match status" value="1"/>
</dbReference>
<dbReference type="EC" id="2.7.13.3" evidence="2"/>
<keyword evidence="13" id="KW-1185">Reference proteome</keyword>
<dbReference type="GO" id="GO:0016301">
    <property type="term" value="F:kinase activity"/>
    <property type="evidence" value="ECO:0007669"/>
    <property type="project" value="UniProtKB-KW"/>
</dbReference>
<protein>
    <recommendedName>
        <fullName evidence="2">histidine kinase</fullName>
        <ecNumber evidence="2">2.7.13.3</ecNumber>
    </recommendedName>
</protein>
<dbReference type="SUPFAM" id="SSF55874">
    <property type="entry name" value="ATPase domain of HSP90 chaperone/DNA topoisomerase II/histidine kinase"/>
    <property type="match status" value="1"/>
</dbReference>
<dbReference type="PANTHER" id="PTHR24421">
    <property type="entry name" value="NITRATE/NITRITE SENSOR PROTEIN NARX-RELATED"/>
    <property type="match status" value="1"/>
</dbReference>
<feature type="transmembrane region" description="Helical" evidence="9">
    <location>
        <begin position="175"/>
        <end position="202"/>
    </location>
</feature>
<evidence type="ECO:0000256" key="3">
    <source>
        <dbReference type="ARBA" id="ARBA00022553"/>
    </source>
</evidence>
<keyword evidence="9" id="KW-0472">Membrane</keyword>
<evidence type="ECO:0000256" key="8">
    <source>
        <dbReference type="ARBA" id="ARBA00023012"/>
    </source>
</evidence>
<dbReference type="CDD" id="cd16917">
    <property type="entry name" value="HATPase_UhpB-NarQ-NarX-like"/>
    <property type="match status" value="1"/>
</dbReference>
<feature type="domain" description="Signal transduction histidine kinase subgroup 3 dimerisation and phosphoacceptor" evidence="10">
    <location>
        <begin position="233"/>
        <end position="298"/>
    </location>
</feature>
<dbReference type="InterPro" id="IPR055558">
    <property type="entry name" value="DUF7134"/>
</dbReference>
<evidence type="ECO:0000313" key="12">
    <source>
        <dbReference type="EMBL" id="GAA2109157.1"/>
    </source>
</evidence>
<evidence type="ECO:0000256" key="2">
    <source>
        <dbReference type="ARBA" id="ARBA00012438"/>
    </source>
</evidence>
<comment type="catalytic activity">
    <reaction evidence="1">
        <text>ATP + protein L-histidine = ADP + protein N-phospho-L-histidine.</text>
        <dbReference type="EC" id="2.7.13.3"/>
    </reaction>
</comment>
<feature type="transmembrane region" description="Helical" evidence="9">
    <location>
        <begin position="88"/>
        <end position="104"/>
    </location>
</feature>
<keyword evidence="5" id="KW-0547">Nucleotide-binding</keyword>